<accession>A0A5E4D122</accession>
<dbReference type="AlphaFoldDB" id="A0A5E4D122"/>
<sequence length="101" mass="11708">MVILNRDVRSKTNITIILRKRVNQKKTKRLTSPRPRYSEIEKVQTSIGPSSDSRVIDYNRSLRQRVDTTTYRTCRHNSRCRSSSTTDRKTDLLGKDDGSHG</sequence>
<organism evidence="2 3">
    <name type="scientific">Marmota monax</name>
    <name type="common">Woodchuck</name>
    <dbReference type="NCBI Taxonomy" id="9995"/>
    <lineage>
        <taxon>Eukaryota</taxon>
        <taxon>Metazoa</taxon>
        <taxon>Chordata</taxon>
        <taxon>Craniata</taxon>
        <taxon>Vertebrata</taxon>
        <taxon>Euteleostomi</taxon>
        <taxon>Mammalia</taxon>
        <taxon>Eutheria</taxon>
        <taxon>Euarchontoglires</taxon>
        <taxon>Glires</taxon>
        <taxon>Rodentia</taxon>
        <taxon>Sciuromorpha</taxon>
        <taxon>Sciuridae</taxon>
        <taxon>Xerinae</taxon>
        <taxon>Marmotini</taxon>
        <taxon>Marmota</taxon>
    </lineage>
</organism>
<feature type="region of interest" description="Disordered" evidence="1">
    <location>
        <begin position="75"/>
        <end position="101"/>
    </location>
</feature>
<keyword evidence="3" id="KW-1185">Reference proteome</keyword>
<protein>
    <submittedName>
        <fullName evidence="2">Uncharacterized protein</fullName>
    </submittedName>
</protein>
<reference evidence="2" key="1">
    <citation type="submission" date="2019-04" db="EMBL/GenBank/DDBJ databases">
        <authorList>
            <person name="Alioto T."/>
            <person name="Alioto T."/>
        </authorList>
    </citation>
    <scope>NUCLEOTIDE SEQUENCE [LARGE SCALE GENOMIC DNA]</scope>
</reference>
<name>A0A5E4D122_MARMO</name>
<feature type="compositionally biased region" description="Basic and acidic residues" evidence="1">
    <location>
        <begin position="86"/>
        <end position="101"/>
    </location>
</feature>
<dbReference type="Proteomes" id="UP000335636">
    <property type="component" value="Unassembled WGS sequence"/>
</dbReference>
<evidence type="ECO:0000313" key="2">
    <source>
        <dbReference type="EMBL" id="VTJ87746.1"/>
    </source>
</evidence>
<evidence type="ECO:0000313" key="3">
    <source>
        <dbReference type="Proteomes" id="UP000335636"/>
    </source>
</evidence>
<evidence type="ECO:0000256" key="1">
    <source>
        <dbReference type="SAM" id="MobiDB-lite"/>
    </source>
</evidence>
<dbReference type="EMBL" id="CABDUW010002697">
    <property type="protein sequence ID" value="VTJ87746.1"/>
    <property type="molecule type" value="Genomic_DNA"/>
</dbReference>
<gene>
    <name evidence="2" type="ORF">MONAX_5E021179</name>
</gene>
<proteinExistence type="predicted"/>
<comment type="caution">
    <text evidence="2">The sequence shown here is derived from an EMBL/GenBank/DDBJ whole genome shotgun (WGS) entry which is preliminary data.</text>
</comment>